<evidence type="ECO:0000256" key="1">
    <source>
        <dbReference type="SAM" id="MobiDB-lite"/>
    </source>
</evidence>
<evidence type="ECO:0000313" key="2">
    <source>
        <dbReference type="EMBL" id="KIW40940.1"/>
    </source>
</evidence>
<dbReference type="OrthoDB" id="3599883at2759"/>
<dbReference type="HOGENOM" id="CLU_074872_0_0_1"/>
<evidence type="ECO:0000313" key="3">
    <source>
        <dbReference type="Proteomes" id="UP000053342"/>
    </source>
</evidence>
<reference evidence="2 3" key="1">
    <citation type="submission" date="2015-01" db="EMBL/GenBank/DDBJ databases">
        <title>The Genome Sequence of Exophiala oligosperma CBS72588.</title>
        <authorList>
            <consortium name="The Broad Institute Genomics Platform"/>
            <person name="Cuomo C."/>
            <person name="de Hoog S."/>
            <person name="Gorbushina A."/>
            <person name="Stielow B."/>
            <person name="Teixiera M."/>
            <person name="Abouelleil A."/>
            <person name="Chapman S.B."/>
            <person name="Priest M."/>
            <person name="Young S.K."/>
            <person name="Wortman J."/>
            <person name="Nusbaum C."/>
            <person name="Birren B."/>
        </authorList>
    </citation>
    <scope>NUCLEOTIDE SEQUENCE [LARGE SCALE GENOMIC DNA]</scope>
    <source>
        <strain evidence="2 3">CBS 72588</strain>
    </source>
</reference>
<dbReference type="InterPro" id="IPR024368">
    <property type="entry name" value="Ecl1/2/3"/>
</dbReference>
<dbReference type="RefSeq" id="XP_016261156.1">
    <property type="nucleotide sequence ID" value="XM_016407676.1"/>
</dbReference>
<feature type="compositionally biased region" description="Low complexity" evidence="1">
    <location>
        <begin position="153"/>
        <end position="185"/>
    </location>
</feature>
<feature type="compositionally biased region" description="Gly residues" evidence="1">
    <location>
        <begin position="285"/>
        <end position="295"/>
    </location>
</feature>
<evidence type="ECO:0008006" key="4">
    <source>
        <dbReference type="Google" id="ProtNLM"/>
    </source>
</evidence>
<dbReference type="AlphaFoldDB" id="A0A0D2DET1"/>
<proteinExistence type="predicted"/>
<protein>
    <recommendedName>
        <fullName evidence="4">Life-span regulatory factor domain-containing protein</fullName>
    </recommendedName>
</protein>
<dbReference type="VEuPathDB" id="FungiDB:PV06_06544"/>
<dbReference type="EMBL" id="KN847337">
    <property type="protein sequence ID" value="KIW40940.1"/>
    <property type="molecule type" value="Genomic_DNA"/>
</dbReference>
<dbReference type="Proteomes" id="UP000053342">
    <property type="component" value="Unassembled WGS sequence"/>
</dbReference>
<name>A0A0D2DET1_9EURO</name>
<feature type="region of interest" description="Disordered" evidence="1">
    <location>
        <begin position="285"/>
        <end position="318"/>
    </location>
</feature>
<feature type="region of interest" description="Disordered" evidence="1">
    <location>
        <begin position="41"/>
        <end position="89"/>
    </location>
</feature>
<accession>A0A0D2DET1</accession>
<feature type="compositionally biased region" description="Low complexity" evidence="1">
    <location>
        <begin position="41"/>
        <end position="53"/>
    </location>
</feature>
<feature type="region of interest" description="Disordered" evidence="1">
    <location>
        <begin position="131"/>
        <end position="191"/>
    </location>
</feature>
<organism evidence="2 3">
    <name type="scientific">Exophiala oligosperma</name>
    <dbReference type="NCBI Taxonomy" id="215243"/>
    <lineage>
        <taxon>Eukaryota</taxon>
        <taxon>Fungi</taxon>
        <taxon>Dikarya</taxon>
        <taxon>Ascomycota</taxon>
        <taxon>Pezizomycotina</taxon>
        <taxon>Eurotiomycetes</taxon>
        <taxon>Chaetothyriomycetidae</taxon>
        <taxon>Chaetothyriales</taxon>
        <taxon>Herpotrichiellaceae</taxon>
        <taxon>Exophiala</taxon>
    </lineage>
</organism>
<gene>
    <name evidence="2" type="ORF">PV06_06544</name>
</gene>
<keyword evidence="3" id="KW-1185">Reference proteome</keyword>
<feature type="compositionally biased region" description="Acidic residues" evidence="1">
    <location>
        <begin position="306"/>
        <end position="318"/>
    </location>
</feature>
<dbReference type="GeneID" id="27358618"/>
<dbReference type="Pfam" id="PF12855">
    <property type="entry name" value="Ecl1"/>
    <property type="match status" value="1"/>
</dbReference>
<sequence length="318" mass="34234">MSASFLQYCAMCERQISHPSNTILYCSEACRRKDSAKPLSASASAMSPMVSSPPTSPPPSSTPTLRGAVAVKPSSSSPPDYPVGSSRIPTDIHHFRSDLDPTEWKPKLPYRASGSSEAFTYLSRFHEVMTAGDGGEDSDPLRSENRGLRHKSTASLSTLPTTATTTPSLGNTPTTMASTSSTSTSFDGRYDGNNTNNEYGFAFSTRPLPPRRNPMYYYSASTSYVKGIDLVTPHIPPRPPPTVKVVAASTSVPSGSYDDNNNNNHNSGGYEDFWGKKIVVMSGGGTPRANGGDGLGALFATPRKEEEEEEEEEEKKKK</sequence>